<sequence length="67" mass="7641">MTNETWGIILILYGIICAYILLLKPPFIWNMSKFKVMIKMMGQKGFTIFLAVWTLAALIGGIIVYNL</sequence>
<keyword evidence="3" id="KW-1185">Reference proteome</keyword>
<keyword evidence="1" id="KW-0812">Transmembrane</keyword>
<dbReference type="RefSeq" id="WP_258878372.1">
    <property type="nucleotide sequence ID" value="NZ_CP048914.1"/>
</dbReference>
<reference evidence="2 3" key="1">
    <citation type="submission" date="2020-02" db="EMBL/GenBank/DDBJ databases">
        <authorList>
            <person name="Zheng R.K."/>
            <person name="Sun C.M."/>
        </authorList>
    </citation>
    <scope>NUCLEOTIDE SEQUENCE [LARGE SCALE GENOMIC DNA]</scope>
    <source>
        <strain evidence="3">zrk13</strain>
    </source>
</reference>
<evidence type="ECO:0000313" key="3">
    <source>
        <dbReference type="Proteomes" id="UP000514720"/>
    </source>
</evidence>
<evidence type="ECO:0000256" key="1">
    <source>
        <dbReference type="SAM" id="Phobius"/>
    </source>
</evidence>
<dbReference type="Proteomes" id="UP000514720">
    <property type="component" value="Chromosome"/>
</dbReference>
<evidence type="ECO:0000313" key="2">
    <source>
        <dbReference type="EMBL" id="QMS84752.1"/>
    </source>
</evidence>
<keyword evidence="1" id="KW-1133">Transmembrane helix</keyword>
<protein>
    <submittedName>
        <fullName evidence="2">Uncharacterized protein</fullName>
    </submittedName>
</protein>
<proteinExistence type="predicted"/>
<dbReference type="KEGG" id="xcl:G4Z02_02945"/>
<feature type="transmembrane region" description="Helical" evidence="1">
    <location>
        <begin position="45"/>
        <end position="65"/>
    </location>
</feature>
<accession>A0A7L7KR44</accession>
<dbReference type="EMBL" id="CP048914">
    <property type="protein sequence ID" value="QMS84752.1"/>
    <property type="molecule type" value="Genomic_DNA"/>
</dbReference>
<name>A0A7L7KR44_9MOLU</name>
<feature type="transmembrane region" description="Helical" evidence="1">
    <location>
        <begin position="6"/>
        <end position="24"/>
    </location>
</feature>
<dbReference type="AlphaFoldDB" id="A0A7L7KR44"/>
<gene>
    <name evidence="2" type="ORF">G4Z02_02945</name>
</gene>
<keyword evidence="1" id="KW-0472">Membrane</keyword>
<organism evidence="2 3">
    <name type="scientific">Candidatus Xianfuyuplasma coldseepsis</name>
    <dbReference type="NCBI Taxonomy" id="2782163"/>
    <lineage>
        <taxon>Bacteria</taxon>
        <taxon>Bacillati</taxon>
        <taxon>Mycoplasmatota</taxon>
        <taxon>Mollicutes</taxon>
        <taxon>Candidatus Izemoplasmatales</taxon>
        <taxon>Candidatus Izemoplasmataceae</taxon>
        <taxon>Candidatus Xianfuyuplasma</taxon>
    </lineage>
</organism>